<evidence type="ECO:0000313" key="2">
    <source>
        <dbReference type="Proteomes" id="UP000054538"/>
    </source>
</evidence>
<organism evidence="1 2">
    <name type="scientific">Paxillus rubicundulus Ve08.2h10</name>
    <dbReference type="NCBI Taxonomy" id="930991"/>
    <lineage>
        <taxon>Eukaryota</taxon>
        <taxon>Fungi</taxon>
        <taxon>Dikarya</taxon>
        <taxon>Basidiomycota</taxon>
        <taxon>Agaricomycotina</taxon>
        <taxon>Agaricomycetes</taxon>
        <taxon>Agaricomycetidae</taxon>
        <taxon>Boletales</taxon>
        <taxon>Paxilineae</taxon>
        <taxon>Paxillaceae</taxon>
        <taxon>Paxillus</taxon>
    </lineage>
</organism>
<feature type="non-terminal residue" evidence="1">
    <location>
        <position position="51"/>
    </location>
</feature>
<dbReference type="Proteomes" id="UP000054538">
    <property type="component" value="Unassembled WGS sequence"/>
</dbReference>
<feature type="non-terminal residue" evidence="1">
    <location>
        <position position="1"/>
    </location>
</feature>
<evidence type="ECO:0000313" key="1">
    <source>
        <dbReference type="EMBL" id="KIK90434.1"/>
    </source>
</evidence>
<gene>
    <name evidence="1" type="ORF">PAXRUDRAFT_831720</name>
</gene>
<reference evidence="2" key="2">
    <citation type="submission" date="2015-01" db="EMBL/GenBank/DDBJ databases">
        <title>Evolutionary Origins and Diversification of the Mycorrhizal Mutualists.</title>
        <authorList>
            <consortium name="DOE Joint Genome Institute"/>
            <consortium name="Mycorrhizal Genomics Consortium"/>
            <person name="Kohler A."/>
            <person name="Kuo A."/>
            <person name="Nagy L.G."/>
            <person name="Floudas D."/>
            <person name="Copeland A."/>
            <person name="Barry K.W."/>
            <person name="Cichocki N."/>
            <person name="Veneault-Fourrey C."/>
            <person name="LaButti K."/>
            <person name="Lindquist E.A."/>
            <person name="Lipzen A."/>
            <person name="Lundell T."/>
            <person name="Morin E."/>
            <person name="Murat C."/>
            <person name="Riley R."/>
            <person name="Ohm R."/>
            <person name="Sun H."/>
            <person name="Tunlid A."/>
            <person name="Henrissat B."/>
            <person name="Grigoriev I.V."/>
            <person name="Hibbett D.S."/>
            <person name="Martin F."/>
        </authorList>
    </citation>
    <scope>NUCLEOTIDE SEQUENCE [LARGE SCALE GENOMIC DNA]</scope>
    <source>
        <strain evidence="2">Ve08.2h10</strain>
    </source>
</reference>
<dbReference type="EMBL" id="KN825521">
    <property type="protein sequence ID" value="KIK90434.1"/>
    <property type="molecule type" value="Genomic_DNA"/>
</dbReference>
<protein>
    <submittedName>
        <fullName evidence="1">Uncharacterized protein</fullName>
    </submittedName>
</protein>
<dbReference type="HOGENOM" id="CLU_3112047_0_0_1"/>
<accession>A0A0D0DWK3</accession>
<keyword evidence="2" id="KW-1185">Reference proteome</keyword>
<sequence length="51" mass="5402">MLYSCECHVQTIVSVSKPNAPTISVTTKAIVSARSETVDTSLTGSLCDKQT</sequence>
<dbReference type="InParanoid" id="A0A0D0DWK3"/>
<reference evidence="1 2" key="1">
    <citation type="submission" date="2014-04" db="EMBL/GenBank/DDBJ databases">
        <authorList>
            <consortium name="DOE Joint Genome Institute"/>
            <person name="Kuo A."/>
            <person name="Kohler A."/>
            <person name="Jargeat P."/>
            <person name="Nagy L.G."/>
            <person name="Floudas D."/>
            <person name="Copeland A."/>
            <person name="Barry K.W."/>
            <person name="Cichocki N."/>
            <person name="Veneault-Fourrey C."/>
            <person name="LaButti K."/>
            <person name="Lindquist E.A."/>
            <person name="Lipzen A."/>
            <person name="Lundell T."/>
            <person name="Morin E."/>
            <person name="Murat C."/>
            <person name="Sun H."/>
            <person name="Tunlid A."/>
            <person name="Henrissat B."/>
            <person name="Grigoriev I.V."/>
            <person name="Hibbett D.S."/>
            <person name="Martin F."/>
            <person name="Nordberg H.P."/>
            <person name="Cantor M.N."/>
            <person name="Hua S.X."/>
        </authorList>
    </citation>
    <scope>NUCLEOTIDE SEQUENCE [LARGE SCALE GENOMIC DNA]</scope>
    <source>
        <strain evidence="1 2">Ve08.2h10</strain>
    </source>
</reference>
<proteinExistence type="predicted"/>
<dbReference type="AlphaFoldDB" id="A0A0D0DWK3"/>
<name>A0A0D0DWK3_9AGAM</name>